<dbReference type="CDD" id="cd00067">
    <property type="entry name" value="GAL4"/>
    <property type="match status" value="1"/>
</dbReference>
<dbReference type="Pfam" id="PF00172">
    <property type="entry name" value="Zn_clus"/>
    <property type="match status" value="1"/>
</dbReference>
<name>A0A427Y886_9TREE</name>
<dbReference type="PROSITE" id="PS00463">
    <property type="entry name" value="ZN2_CY6_FUNGAL_1"/>
    <property type="match status" value="1"/>
</dbReference>
<dbReference type="EMBL" id="RSCD01000017">
    <property type="protein sequence ID" value="RSH87244.1"/>
    <property type="molecule type" value="Genomic_DNA"/>
</dbReference>
<dbReference type="CDD" id="cd12148">
    <property type="entry name" value="fungal_TF_MHR"/>
    <property type="match status" value="1"/>
</dbReference>
<proteinExistence type="predicted"/>
<evidence type="ECO:0000256" key="2">
    <source>
        <dbReference type="ARBA" id="ARBA00022723"/>
    </source>
</evidence>
<dbReference type="AlphaFoldDB" id="A0A427Y886"/>
<keyword evidence="9" id="KW-1185">Reference proteome</keyword>
<dbReference type="PANTHER" id="PTHR47338:SF5">
    <property type="entry name" value="ZN(II)2CYS6 TRANSCRIPTION FACTOR (EUROFUNG)"/>
    <property type="match status" value="1"/>
</dbReference>
<dbReference type="Proteomes" id="UP000279259">
    <property type="component" value="Unassembled WGS sequence"/>
</dbReference>
<organism evidence="8 9">
    <name type="scientific">Saitozyma podzolica</name>
    <dbReference type="NCBI Taxonomy" id="1890683"/>
    <lineage>
        <taxon>Eukaryota</taxon>
        <taxon>Fungi</taxon>
        <taxon>Dikarya</taxon>
        <taxon>Basidiomycota</taxon>
        <taxon>Agaricomycotina</taxon>
        <taxon>Tremellomycetes</taxon>
        <taxon>Tremellales</taxon>
        <taxon>Trimorphomycetaceae</taxon>
        <taxon>Saitozyma</taxon>
    </lineage>
</organism>
<feature type="region of interest" description="Disordered" evidence="6">
    <location>
        <begin position="1"/>
        <end position="34"/>
    </location>
</feature>
<accession>A0A427Y886</accession>
<dbReference type="GO" id="GO:0005634">
    <property type="term" value="C:nucleus"/>
    <property type="evidence" value="ECO:0007669"/>
    <property type="project" value="UniProtKB-SubCell"/>
</dbReference>
<evidence type="ECO:0000259" key="7">
    <source>
        <dbReference type="PROSITE" id="PS50048"/>
    </source>
</evidence>
<dbReference type="InterPro" id="IPR001138">
    <property type="entry name" value="Zn2Cys6_DnaBD"/>
</dbReference>
<comment type="subcellular location">
    <subcellularLocation>
        <location evidence="1">Nucleus</location>
    </subcellularLocation>
</comment>
<evidence type="ECO:0000256" key="6">
    <source>
        <dbReference type="SAM" id="MobiDB-lite"/>
    </source>
</evidence>
<gene>
    <name evidence="8" type="ORF">EHS25_003153</name>
</gene>
<dbReference type="SUPFAM" id="SSF57701">
    <property type="entry name" value="Zn2/Cys6 DNA-binding domain"/>
    <property type="match status" value="1"/>
</dbReference>
<dbReference type="STRING" id="1890683.A0A427Y886"/>
<feature type="domain" description="Zn(2)-C6 fungal-type" evidence="7">
    <location>
        <begin position="37"/>
        <end position="67"/>
    </location>
</feature>
<dbReference type="GO" id="GO:0000981">
    <property type="term" value="F:DNA-binding transcription factor activity, RNA polymerase II-specific"/>
    <property type="evidence" value="ECO:0007669"/>
    <property type="project" value="InterPro"/>
</dbReference>
<dbReference type="OrthoDB" id="2571241at2759"/>
<comment type="caution">
    <text evidence="8">The sequence shown here is derived from an EMBL/GenBank/DDBJ whole genome shotgun (WGS) entry which is preliminary data.</text>
</comment>
<keyword evidence="2" id="KW-0479">Metal-binding</keyword>
<protein>
    <recommendedName>
        <fullName evidence="7">Zn(2)-C6 fungal-type domain-containing protein</fullName>
    </recommendedName>
</protein>
<sequence>MDSQIGEPDLPANQVGARRANRKSTTSSSTKPPPFISCTRCRLRKVKCTGEKPACSGCETKGLSCKYDTVVKRRGPDRLRGGRFRNKGTFVAHHVVHDDEPASIPDGALIARASTPPYHQAPAQHGHGELSQPPAHAVIWGGGLHVQEDLVEEYADEFDVEFPMYEPPGWIDQARDGWWTWILEGYSSDRGEAARIVTGHCKDFFASPHIWFTFIHKGLFFRSLFNLDATSPRAVHIVLAVLAHITFAREGRTQAGQLRAIRFAETSRSIIDHALTSGSKDPTLAQAALLLCGFECQPHILHSPSRTTGAIIFVNTIGQACWQTQMDGNNALVSRGPLAQYPRAIITPDEERAQGDIAPHLRAWAGMPAWLDEWNLGEVRKEEMRRMVWTATAMSASLRLCCWMLEKPEAKPPATKPEQFALLYPGEAALQRAGQSDSGKFSPWALFYRVLSLWHVSSGDDLTDEGRAAVIQQVNAIQADIIVQNRNGPGEYTWHAQDGSITAMMHIFANPQPGRPGILDKPIFAWWYLIQGYVALDTAIEDGNCWKEADDLLRLVYAAIDSLVSVWPCDYLEHYIAELKRTREKGMREWLSGVSLPPPQWGGALGLARRGARRS</sequence>
<dbReference type="PANTHER" id="PTHR47338">
    <property type="entry name" value="ZN(II)2CYS6 TRANSCRIPTION FACTOR (EUROFUNG)-RELATED"/>
    <property type="match status" value="1"/>
</dbReference>
<keyword evidence="5" id="KW-0539">Nucleus</keyword>
<dbReference type="PROSITE" id="PS50048">
    <property type="entry name" value="ZN2_CY6_FUNGAL_2"/>
    <property type="match status" value="1"/>
</dbReference>
<keyword evidence="4" id="KW-0804">Transcription</keyword>
<evidence type="ECO:0000256" key="3">
    <source>
        <dbReference type="ARBA" id="ARBA00023015"/>
    </source>
</evidence>
<keyword evidence="3" id="KW-0805">Transcription regulation</keyword>
<dbReference type="GO" id="GO:0008270">
    <property type="term" value="F:zinc ion binding"/>
    <property type="evidence" value="ECO:0007669"/>
    <property type="project" value="InterPro"/>
</dbReference>
<reference evidence="8 9" key="1">
    <citation type="submission" date="2018-11" db="EMBL/GenBank/DDBJ databases">
        <title>Genome sequence of Saitozyma podzolica DSM 27192.</title>
        <authorList>
            <person name="Aliyu H."/>
            <person name="Gorte O."/>
            <person name="Ochsenreither K."/>
        </authorList>
    </citation>
    <scope>NUCLEOTIDE SEQUENCE [LARGE SCALE GENOMIC DNA]</scope>
    <source>
        <strain evidence="8 9">DSM 27192</strain>
    </source>
</reference>
<evidence type="ECO:0000256" key="4">
    <source>
        <dbReference type="ARBA" id="ARBA00023163"/>
    </source>
</evidence>
<evidence type="ECO:0000256" key="1">
    <source>
        <dbReference type="ARBA" id="ARBA00004123"/>
    </source>
</evidence>
<dbReference type="SMART" id="SM00066">
    <property type="entry name" value="GAL4"/>
    <property type="match status" value="1"/>
</dbReference>
<evidence type="ECO:0000313" key="9">
    <source>
        <dbReference type="Proteomes" id="UP000279259"/>
    </source>
</evidence>
<evidence type="ECO:0000256" key="5">
    <source>
        <dbReference type="ARBA" id="ARBA00023242"/>
    </source>
</evidence>
<evidence type="ECO:0000313" key="8">
    <source>
        <dbReference type="EMBL" id="RSH87244.1"/>
    </source>
</evidence>
<dbReference type="Gene3D" id="4.10.240.10">
    <property type="entry name" value="Zn(2)-C6 fungal-type DNA-binding domain"/>
    <property type="match status" value="1"/>
</dbReference>
<dbReference type="InterPro" id="IPR050815">
    <property type="entry name" value="TF_fung"/>
</dbReference>
<dbReference type="InterPro" id="IPR036864">
    <property type="entry name" value="Zn2-C6_fun-type_DNA-bd_sf"/>
</dbReference>